<reference evidence="1 2" key="1">
    <citation type="journal article" date="2016" name="Front. Microbiol.">
        <title>Comprehensive Phylogenetic Analysis of Bovine Non-aureus Staphylococci Species Based on Whole-Genome Sequencing.</title>
        <authorList>
            <person name="Naushad S."/>
            <person name="Barkema H.W."/>
            <person name="Luby C."/>
            <person name="Condas L.A."/>
            <person name="Nobrega D.B."/>
            <person name="Carson D.A."/>
            <person name="De Buck J."/>
        </authorList>
    </citation>
    <scope>NUCLEOTIDE SEQUENCE [LARGE SCALE GENOMIC DNA]</scope>
    <source>
        <strain evidence="1 2">SNUC 505</strain>
    </source>
</reference>
<accession>A0AAE5W8W4</accession>
<name>A0AAE5W8W4_STACR</name>
<dbReference type="AlphaFoldDB" id="A0AAE5W8W4"/>
<dbReference type="Proteomes" id="UP000242704">
    <property type="component" value="Unassembled WGS sequence"/>
</dbReference>
<evidence type="ECO:0000313" key="2">
    <source>
        <dbReference type="Proteomes" id="UP000242704"/>
    </source>
</evidence>
<gene>
    <name evidence="1" type="ORF">BU653_01400</name>
</gene>
<sequence>MKLFKKKYDHKKVNRVKDVILYTANAIEADTYGKAIELLKDNNKHKAIEIMYERLIEAQKQEYELKLQSKKASSENFGEESLNA</sequence>
<comment type="caution">
    <text evidence="1">The sequence shown here is derived from an EMBL/GenBank/DDBJ whole genome shotgun (WGS) entry which is preliminary data.</text>
</comment>
<dbReference type="EMBL" id="PZBZ01000004">
    <property type="protein sequence ID" value="PTG16918.1"/>
    <property type="molecule type" value="Genomic_DNA"/>
</dbReference>
<evidence type="ECO:0000313" key="1">
    <source>
        <dbReference type="EMBL" id="PTG16918.1"/>
    </source>
</evidence>
<proteinExistence type="predicted"/>
<organism evidence="1 2">
    <name type="scientific">Staphylococcus chromogenes</name>
    <name type="common">Staphylococcus hyicus subsp. chromogenes</name>
    <dbReference type="NCBI Taxonomy" id="46126"/>
    <lineage>
        <taxon>Bacteria</taxon>
        <taxon>Bacillati</taxon>
        <taxon>Bacillota</taxon>
        <taxon>Bacilli</taxon>
        <taxon>Bacillales</taxon>
        <taxon>Staphylococcaceae</taxon>
        <taxon>Staphylococcus</taxon>
    </lineage>
</organism>
<protein>
    <submittedName>
        <fullName evidence="1">Uncharacterized protein</fullName>
    </submittedName>
</protein>